<dbReference type="Pfam" id="PF01713">
    <property type="entry name" value="Smr"/>
    <property type="match status" value="1"/>
</dbReference>
<keyword evidence="2" id="KW-0378">Hydrolase</keyword>
<keyword evidence="2" id="KW-0255">Endonuclease</keyword>
<dbReference type="InterPro" id="IPR046893">
    <property type="entry name" value="MSSS"/>
</dbReference>
<accession>A0A645GP20</accession>
<keyword evidence="2" id="KW-0540">Nuclease</keyword>
<proteinExistence type="predicted"/>
<organism evidence="2">
    <name type="scientific">bioreactor metagenome</name>
    <dbReference type="NCBI Taxonomy" id="1076179"/>
    <lineage>
        <taxon>unclassified sequences</taxon>
        <taxon>metagenomes</taxon>
        <taxon>ecological metagenomes</taxon>
    </lineage>
</organism>
<dbReference type="SUPFAM" id="SSF160443">
    <property type="entry name" value="SMR domain-like"/>
    <property type="match status" value="1"/>
</dbReference>
<sequence>MKLGDTVKILNLNQKGNIITLPDDNGNLTVQAGIMKINVNIKDIQLDKDVKEEVMTQRYARIEKAKASQVPHQLDLRGKTLDETLLDIDKYLDDVYLAGIPTVTIIHGKGTGVLRNGVKDFLKNHAHVKSFRTGGYNEGGLGATIVEIK</sequence>
<dbReference type="InterPro" id="IPR002625">
    <property type="entry name" value="Smr_dom"/>
</dbReference>
<feature type="domain" description="Smr" evidence="1">
    <location>
        <begin position="74"/>
        <end position="149"/>
    </location>
</feature>
<dbReference type="EC" id="3.1.-.-" evidence="2"/>
<dbReference type="InterPro" id="IPR036063">
    <property type="entry name" value="Smr_dom_sf"/>
</dbReference>
<dbReference type="SMART" id="SM00463">
    <property type="entry name" value="SMR"/>
    <property type="match status" value="1"/>
</dbReference>
<dbReference type="PROSITE" id="PS50828">
    <property type="entry name" value="SMR"/>
    <property type="match status" value="1"/>
</dbReference>
<evidence type="ECO:0000259" key="1">
    <source>
        <dbReference type="PROSITE" id="PS50828"/>
    </source>
</evidence>
<name>A0A645GP20_9ZZZZ</name>
<dbReference type="EMBL" id="VSSQ01079026">
    <property type="protein sequence ID" value="MPN28661.1"/>
    <property type="molecule type" value="Genomic_DNA"/>
</dbReference>
<comment type="caution">
    <text evidence="2">The sequence shown here is derived from an EMBL/GenBank/DDBJ whole genome shotgun (WGS) entry which is preliminary data.</text>
</comment>
<dbReference type="GO" id="GO:0004519">
    <property type="term" value="F:endonuclease activity"/>
    <property type="evidence" value="ECO:0007669"/>
    <property type="project" value="UniProtKB-KW"/>
</dbReference>
<dbReference type="Gene3D" id="3.30.1370.110">
    <property type="match status" value="1"/>
</dbReference>
<gene>
    <name evidence="2" type="primary">mutS2_62</name>
    <name evidence="2" type="ORF">SDC9_176104</name>
</gene>
<dbReference type="Pfam" id="PF20297">
    <property type="entry name" value="MSSS"/>
    <property type="match status" value="1"/>
</dbReference>
<protein>
    <submittedName>
        <fullName evidence="2">Endonuclease MutS2</fullName>
        <ecNumber evidence="2">3.1.-.-</ecNumber>
    </submittedName>
</protein>
<dbReference type="GO" id="GO:0016787">
    <property type="term" value="F:hydrolase activity"/>
    <property type="evidence" value="ECO:0007669"/>
    <property type="project" value="UniProtKB-KW"/>
</dbReference>
<reference evidence="2" key="1">
    <citation type="submission" date="2019-08" db="EMBL/GenBank/DDBJ databases">
        <authorList>
            <person name="Kucharzyk K."/>
            <person name="Murdoch R.W."/>
            <person name="Higgins S."/>
            <person name="Loffler F."/>
        </authorList>
    </citation>
    <scope>NUCLEOTIDE SEQUENCE</scope>
</reference>
<dbReference type="AlphaFoldDB" id="A0A645GP20"/>
<evidence type="ECO:0000313" key="2">
    <source>
        <dbReference type="EMBL" id="MPN28661.1"/>
    </source>
</evidence>